<comment type="similarity">
    <text evidence="1">Belongs to the HypD family.</text>
</comment>
<dbReference type="NCBIfam" id="TIGR00075">
    <property type="entry name" value="hypD"/>
    <property type="match status" value="1"/>
</dbReference>
<evidence type="ECO:0000313" key="5">
    <source>
        <dbReference type="Proteomes" id="UP000177230"/>
    </source>
</evidence>
<protein>
    <submittedName>
        <fullName evidence="4">Hydrogenase formation protein HypD</fullName>
    </submittedName>
</protein>
<dbReference type="PIRSF" id="PIRSF005622">
    <property type="entry name" value="Hydrgn_mat_hypD"/>
    <property type="match status" value="1"/>
</dbReference>
<dbReference type="GO" id="GO:0005506">
    <property type="term" value="F:iron ion binding"/>
    <property type="evidence" value="ECO:0007669"/>
    <property type="project" value="TreeGrafter"/>
</dbReference>
<evidence type="ECO:0000313" key="4">
    <source>
        <dbReference type="EMBL" id="OGF10389.1"/>
    </source>
</evidence>
<keyword evidence="2" id="KW-0479">Metal-binding</keyword>
<sequence length="367" mass="39635">MIDLDKFRDPAVAAKLVKRIEALCDGPAAFMEVCGTHTMAISQFGIRGLIPKSIKLLSGPGCPVCVTALSDIDRMIAIAEQKDVIFTTFGDMIRVPGSHSSLREAKSQGADVRILYSPLDALQIAVENPQKQVVFAGVGFETTSPTIIATVLDAKEKGIGNFSVYPAFKTVPHALKAILESGQTRIDGFLCPGHVSAIIGVHPYQFIPTQYQIPCVIAGFEPLDILESIVMLLEQIKAHKKDGSAFSVQTEYRRGVPDAGNPHALSMIDKVMMPCTAEWRAIGNIPETGLCFRDEYSSFDASKRFEVEVPPAIEPQGCICGQVMMGLNQPDECPMFGKKCTPESPVGPCMVSSEGACAAWYKYGTGN</sequence>
<dbReference type="Pfam" id="PF01924">
    <property type="entry name" value="HypD"/>
    <property type="match status" value="1"/>
</dbReference>
<dbReference type="EMBL" id="MFFM01000039">
    <property type="protein sequence ID" value="OGF10389.1"/>
    <property type="molecule type" value="Genomic_DNA"/>
</dbReference>
<dbReference type="AlphaFoldDB" id="A0A1F5R7J2"/>
<gene>
    <name evidence="4" type="ORF">A2024_02570</name>
</gene>
<dbReference type="GO" id="GO:0051604">
    <property type="term" value="P:protein maturation"/>
    <property type="evidence" value="ECO:0007669"/>
    <property type="project" value="TreeGrafter"/>
</dbReference>
<evidence type="ECO:0000256" key="3">
    <source>
        <dbReference type="ARBA" id="ARBA00023004"/>
    </source>
</evidence>
<dbReference type="Gene3D" id="6.10.20.100">
    <property type="match status" value="1"/>
</dbReference>
<organism evidence="4 5">
    <name type="scientific">Candidatus Edwardsbacteria bacterium GWF2_54_11</name>
    <dbReference type="NCBI Taxonomy" id="1817851"/>
    <lineage>
        <taxon>Bacteria</taxon>
        <taxon>Candidatus Edwardsiibacteriota</taxon>
    </lineage>
</organism>
<dbReference type="GO" id="GO:0051539">
    <property type="term" value="F:4 iron, 4 sulfur cluster binding"/>
    <property type="evidence" value="ECO:0007669"/>
    <property type="project" value="TreeGrafter"/>
</dbReference>
<proteinExistence type="inferred from homology"/>
<name>A0A1F5R7J2_9BACT</name>
<accession>A0A1F5R7J2</accession>
<evidence type="ECO:0000256" key="2">
    <source>
        <dbReference type="ARBA" id="ARBA00022723"/>
    </source>
</evidence>
<dbReference type="Proteomes" id="UP000177230">
    <property type="component" value="Unassembled WGS sequence"/>
</dbReference>
<evidence type="ECO:0000256" key="1">
    <source>
        <dbReference type="ARBA" id="ARBA00007888"/>
    </source>
</evidence>
<reference evidence="4 5" key="1">
    <citation type="journal article" date="2016" name="Nat. Commun.">
        <title>Thousands of microbial genomes shed light on interconnected biogeochemical processes in an aquifer system.</title>
        <authorList>
            <person name="Anantharaman K."/>
            <person name="Brown C.T."/>
            <person name="Hug L.A."/>
            <person name="Sharon I."/>
            <person name="Castelle C.J."/>
            <person name="Probst A.J."/>
            <person name="Thomas B.C."/>
            <person name="Singh A."/>
            <person name="Wilkins M.J."/>
            <person name="Karaoz U."/>
            <person name="Brodie E.L."/>
            <person name="Williams K.H."/>
            <person name="Hubbard S.S."/>
            <person name="Banfield J.F."/>
        </authorList>
    </citation>
    <scope>NUCLEOTIDE SEQUENCE [LARGE SCALE GENOMIC DNA]</scope>
</reference>
<comment type="caution">
    <text evidence="4">The sequence shown here is derived from an EMBL/GenBank/DDBJ whole genome shotgun (WGS) entry which is preliminary data.</text>
</comment>
<dbReference type="InterPro" id="IPR042243">
    <property type="entry name" value="HypD_1"/>
</dbReference>
<dbReference type="PANTHER" id="PTHR30149">
    <property type="entry name" value="HYDROGENASE PROTEIN ASSEMBLY PROTEIN HYPD"/>
    <property type="match status" value="1"/>
</dbReference>
<dbReference type="PANTHER" id="PTHR30149:SF0">
    <property type="entry name" value="HYDROGENASE MATURATION FACTOR HYPD"/>
    <property type="match status" value="1"/>
</dbReference>
<keyword evidence="3" id="KW-0408">Iron</keyword>
<dbReference type="InterPro" id="IPR042244">
    <property type="entry name" value="HypD_2_sf"/>
</dbReference>
<dbReference type="Gene3D" id="3.40.50.11740">
    <property type="entry name" value="HypD, alpha/beta domain 2"/>
    <property type="match status" value="2"/>
</dbReference>
<dbReference type="InterPro" id="IPR002780">
    <property type="entry name" value="Hyd_form_HypD"/>
</dbReference>
<dbReference type="GO" id="GO:0070025">
    <property type="term" value="F:carbon monoxide binding"/>
    <property type="evidence" value="ECO:0007669"/>
    <property type="project" value="TreeGrafter"/>
</dbReference>